<reference evidence="4" key="1">
    <citation type="submission" date="2017-09" db="EMBL/GenBank/DDBJ databases">
        <title>Depth-based differentiation of microbial function through sediment-hosted aquifers and enrichment of novel symbionts in the deep terrestrial subsurface.</title>
        <authorList>
            <person name="Probst A.J."/>
            <person name="Ladd B."/>
            <person name="Jarett J.K."/>
            <person name="Geller-Mcgrath D.E."/>
            <person name="Sieber C.M.K."/>
            <person name="Emerson J.B."/>
            <person name="Anantharaman K."/>
            <person name="Thomas B.C."/>
            <person name="Malmstrom R."/>
            <person name="Stieglmeier M."/>
            <person name="Klingl A."/>
            <person name="Woyke T."/>
            <person name="Ryan C.M."/>
            <person name="Banfield J.F."/>
        </authorList>
    </citation>
    <scope>NUCLEOTIDE SEQUENCE [LARGE SCALE GENOMIC DNA]</scope>
</reference>
<keyword evidence="2" id="KW-0732">Signal</keyword>
<keyword evidence="1" id="KW-0472">Membrane</keyword>
<evidence type="ECO:0000256" key="2">
    <source>
        <dbReference type="SAM" id="SignalP"/>
    </source>
</evidence>
<feature type="transmembrane region" description="Helical" evidence="1">
    <location>
        <begin position="50"/>
        <end position="68"/>
    </location>
</feature>
<keyword evidence="1" id="KW-0812">Transmembrane</keyword>
<evidence type="ECO:0008006" key="5">
    <source>
        <dbReference type="Google" id="ProtNLM"/>
    </source>
</evidence>
<proteinExistence type="predicted"/>
<sequence>MKKTLLITILVVLCLLPLGAHAVFKFDTGDIIKNSLPLSDKDAKTTVMDFVRYGLSLVGLIAVVMIIYGGIRYMTSRGNPDAIKNAREILKWSIIGLIVIIFSQVIINNLDQFVRKN</sequence>
<feature type="signal peptide" evidence="2">
    <location>
        <begin position="1"/>
        <end position="22"/>
    </location>
</feature>
<evidence type="ECO:0000313" key="4">
    <source>
        <dbReference type="Proteomes" id="UP000228711"/>
    </source>
</evidence>
<comment type="caution">
    <text evidence="3">The sequence shown here is derived from an EMBL/GenBank/DDBJ whole genome shotgun (WGS) entry which is preliminary data.</text>
</comment>
<keyword evidence="1" id="KW-1133">Transmembrane helix</keyword>
<feature type="chain" id="PRO_5013554035" description="DUF4134 domain-containing protein" evidence="2">
    <location>
        <begin position="23"/>
        <end position="117"/>
    </location>
</feature>
<evidence type="ECO:0000256" key="1">
    <source>
        <dbReference type="SAM" id="Phobius"/>
    </source>
</evidence>
<name>A0A2H0YU34_9BACT</name>
<organism evidence="3 4">
    <name type="scientific">Candidatus Kerfeldbacteria bacterium CG08_land_8_20_14_0_20_42_7</name>
    <dbReference type="NCBI Taxonomy" id="2014245"/>
    <lineage>
        <taxon>Bacteria</taxon>
        <taxon>Candidatus Kerfeldiibacteriota</taxon>
    </lineage>
</organism>
<dbReference type="Proteomes" id="UP000228711">
    <property type="component" value="Unassembled WGS sequence"/>
</dbReference>
<dbReference type="Pfam" id="PF18895">
    <property type="entry name" value="T4SS_pilin"/>
    <property type="match status" value="1"/>
</dbReference>
<feature type="transmembrane region" description="Helical" evidence="1">
    <location>
        <begin position="89"/>
        <end position="107"/>
    </location>
</feature>
<gene>
    <name evidence="3" type="ORF">COT25_01170</name>
</gene>
<dbReference type="InterPro" id="IPR043993">
    <property type="entry name" value="T4SS_pilin"/>
</dbReference>
<accession>A0A2H0YU34</accession>
<dbReference type="EMBL" id="PEXV01000045">
    <property type="protein sequence ID" value="PIS41799.1"/>
    <property type="molecule type" value="Genomic_DNA"/>
</dbReference>
<dbReference type="AlphaFoldDB" id="A0A2H0YU34"/>
<evidence type="ECO:0000313" key="3">
    <source>
        <dbReference type="EMBL" id="PIS41799.1"/>
    </source>
</evidence>
<protein>
    <recommendedName>
        <fullName evidence="5">DUF4134 domain-containing protein</fullName>
    </recommendedName>
</protein>